<evidence type="ECO:0000313" key="2">
    <source>
        <dbReference type="Proteomes" id="UP000326500"/>
    </source>
</evidence>
<dbReference type="Gene3D" id="1.10.150.280">
    <property type="entry name" value="AF1531-like domain"/>
    <property type="match status" value="1"/>
</dbReference>
<dbReference type="EMBL" id="FNFT01000001">
    <property type="protein sequence ID" value="SDJ87747.1"/>
    <property type="molecule type" value="Genomic_DNA"/>
</dbReference>
<dbReference type="Gene3D" id="2.40.50.140">
    <property type="entry name" value="Nucleic acid-binding proteins"/>
    <property type="match status" value="1"/>
</dbReference>
<gene>
    <name evidence="1" type="ORF">SAMN04488571_101346</name>
</gene>
<dbReference type="AlphaFoldDB" id="A0A1G8XBK0"/>
<protein>
    <submittedName>
        <fullName evidence="1">Putative nucleotide binding protein</fullName>
    </submittedName>
</protein>
<dbReference type="SUPFAM" id="SSF160975">
    <property type="entry name" value="AF1531-like"/>
    <property type="match status" value="1"/>
</dbReference>
<dbReference type="OrthoDB" id="7902at2157"/>
<dbReference type="InterPro" id="IPR012340">
    <property type="entry name" value="NA-bd_OB-fold"/>
</dbReference>
<sequence length="189" mass="22168">MKTERERKEENAIVLDVLPMGYVGEQRPAFKREPIVQGVGVDQFKLLELVPKPGADIQIHERVYIGDGEREKIERVKRRISYEDLTATAKLELPFAIEQIVRENEPKFVEFFNKSVPITPKFHMLHLLPGIGKKLMWEVIQQRERKPFESFADISARIKSIPHPERMIVSRILHEIEDPEEKYHIFTSK</sequence>
<dbReference type="STRING" id="2200.GCA_001571405_01092"/>
<proteinExistence type="predicted"/>
<dbReference type="RefSeq" id="WP_066956532.1">
    <property type="nucleotide sequence ID" value="NZ_BCNX01000006.1"/>
</dbReference>
<dbReference type="PANTHER" id="PTHR40734:SF1">
    <property type="entry name" value="DNA-BINDING PROTEIN"/>
    <property type="match status" value="1"/>
</dbReference>
<dbReference type="Pfam" id="PF04919">
    <property type="entry name" value="DUF655"/>
    <property type="match status" value="1"/>
</dbReference>
<reference evidence="1 2" key="1">
    <citation type="submission" date="2016-10" db="EMBL/GenBank/DDBJ databases">
        <authorList>
            <person name="Varghese N."/>
            <person name="Submissions S."/>
        </authorList>
    </citation>
    <scope>NUCLEOTIDE SEQUENCE [LARGE SCALE GENOMIC DNA]</scope>
    <source>
        <strain evidence="1 2">DSM 2373</strain>
    </source>
</reference>
<dbReference type="PANTHER" id="PTHR40734">
    <property type="entry name" value="TRNA-SPECIFIC ADENOSINE DEAMINASE-RELATED"/>
    <property type="match status" value="1"/>
</dbReference>
<keyword evidence="2" id="KW-1185">Reference proteome</keyword>
<dbReference type="Proteomes" id="UP000326500">
    <property type="component" value="Unassembled WGS sequence"/>
</dbReference>
<name>A0A1G8XBK0_9EURY</name>
<organism evidence="1 2">
    <name type="scientific">Methanoculleus thermophilus</name>
    <dbReference type="NCBI Taxonomy" id="2200"/>
    <lineage>
        <taxon>Archaea</taxon>
        <taxon>Methanobacteriati</taxon>
        <taxon>Methanobacteriota</taxon>
        <taxon>Stenosarchaea group</taxon>
        <taxon>Methanomicrobia</taxon>
        <taxon>Methanomicrobiales</taxon>
        <taxon>Methanomicrobiaceae</taxon>
        <taxon>Methanoculleus</taxon>
    </lineage>
</organism>
<accession>A0A1G8XBK0</accession>
<dbReference type="InterPro" id="IPR007003">
    <property type="entry name" value="DUF655"/>
</dbReference>
<evidence type="ECO:0000313" key="1">
    <source>
        <dbReference type="EMBL" id="SDJ87747.1"/>
    </source>
</evidence>